<dbReference type="RefSeq" id="XP_055864878.1">
    <property type="nucleotide sequence ID" value="XM_056008903.1"/>
</dbReference>
<keyword evidence="4" id="KW-0206">Cytoskeleton</keyword>
<dbReference type="PROSITE" id="PS00411">
    <property type="entry name" value="KINESIN_MOTOR_1"/>
    <property type="match status" value="1"/>
</dbReference>
<proteinExistence type="inferred from homology"/>
<dbReference type="GO" id="GO:0008017">
    <property type="term" value="F:microtubule binding"/>
    <property type="evidence" value="ECO:0007669"/>
    <property type="project" value="InterPro"/>
</dbReference>
<dbReference type="GeneID" id="106059144"/>
<evidence type="ECO:0000256" key="7">
    <source>
        <dbReference type="SAM" id="Coils"/>
    </source>
</evidence>
<keyword evidence="6" id="KW-0493">Microtubule</keyword>
<name>A0A9W2YQ21_BIOGL</name>
<evidence type="ECO:0000256" key="2">
    <source>
        <dbReference type="ARBA" id="ARBA00022741"/>
    </source>
</evidence>
<dbReference type="GO" id="GO:0003777">
    <property type="term" value="F:microtubule motor activity"/>
    <property type="evidence" value="ECO:0007669"/>
    <property type="project" value="InterPro"/>
</dbReference>
<dbReference type="InterPro" id="IPR027417">
    <property type="entry name" value="P-loop_NTPase"/>
</dbReference>
<dbReference type="Pfam" id="PF00225">
    <property type="entry name" value="Kinesin"/>
    <property type="match status" value="1"/>
</dbReference>
<evidence type="ECO:0000313" key="11">
    <source>
        <dbReference type="RefSeq" id="XP_055864878.1"/>
    </source>
</evidence>
<dbReference type="PRINTS" id="PR00380">
    <property type="entry name" value="KINESINHEAVY"/>
</dbReference>
<protein>
    <recommendedName>
        <fullName evidence="6">Kinesin-like protein</fullName>
    </recommendedName>
</protein>
<gene>
    <name evidence="11" type="primary">LOC106059144</name>
</gene>
<organism evidence="10 11">
    <name type="scientific">Biomphalaria glabrata</name>
    <name type="common">Bloodfluke planorb</name>
    <name type="synonym">Freshwater snail</name>
    <dbReference type="NCBI Taxonomy" id="6526"/>
    <lineage>
        <taxon>Eukaryota</taxon>
        <taxon>Metazoa</taxon>
        <taxon>Spiralia</taxon>
        <taxon>Lophotrochozoa</taxon>
        <taxon>Mollusca</taxon>
        <taxon>Gastropoda</taxon>
        <taxon>Heterobranchia</taxon>
        <taxon>Euthyneura</taxon>
        <taxon>Panpulmonata</taxon>
        <taxon>Hygrophila</taxon>
        <taxon>Lymnaeoidea</taxon>
        <taxon>Planorbidae</taxon>
        <taxon>Biomphalaria</taxon>
    </lineage>
</organism>
<dbReference type="FunFam" id="3.40.850.10:FF:000113">
    <property type="entry name" value="Kinesin-like protein"/>
    <property type="match status" value="1"/>
</dbReference>
<keyword evidence="3 5" id="KW-0067">ATP-binding</keyword>
<dbReference type="Gene3D" id="3.40.850.10">
    <property type="entry name" value="Kinesin motor domain"/>
    <property type="match status" value="1"/>
</dbReference>
<dbReference type="PANTHER" id="PTHR47972">
    <property type="entry name" value="KINESIN-LIKE PROTEIN KLP-3"/>
    <property type="match status" value="1"/>
</dbReference>
<feature type="coiled-coil region" evidence="7">
    <location>
        <begin position="69"/>
        <end position="164"/>
    </location>
</feature>
<dbReference type="AlphaFoldDB" id="A0A9W2YQ21"/>
<keyword evidence="7" id="KW-0175">Coiled coil</keyword>
<dbReference type="SMART" id="SM00129">
    <property type="entry name" value="KISc"/>
    <property type="match status" value="1"/>
</dbReference>
<feature type="compositionally biased region" description="Polar residues" evidence="8">
    <location>
        <begin position="760"/>
        <end position="782"/>
    </location>
</feature>
<feature type="domain" description="Kinesin motor" evidence="9">
    <location>
        <begin position="368"/>
        <end position="686"/>
    </location>
</feature>
<dbReference type="InterPro" id="IPR036961">
    <property type="entry name" value="Kinesin_motor_dom_sf"/>
</dbReference>
<dbReference type="InterPro" id="IPR001752">
    <property type="entry name" value="Kinesin_motor_dom"/>
</dbReference>
<keyword evidence="2 5" id="KW-0547">Nucleotide-binding</keyword>
<evidence type="ECO:0000256" key="3">
    <source>
        <dbReference type="ARBA" id="ARBA00022840"/>
    </source>
</evidence>
<dbReference type="GO" id="GO:0005874">
    <property type="term" value="C:microtubule"/>
    <property type="evidence" value="ECO:0007669"/>
    <property type="project" value="UniProtKB-KW"/>
</dbReference>
<sequence>MDLSPRPISINNSNLKLNQDHEVDENLTDGVSTKVIRSNKRAFEKVLDESRVSSPKKVPRIEIDDVSDLKKYRDICENIKRKKKEHQQKNELRHATFKSERRFQRLLKAKEDLIGCLEQRISELEDGSKDSDVSTPITKLLETIKKLEAENEELKVKMIDTEFKLKRYMKDCERFESLYSNRTSLGLTVFDGNVVPSVQGTTTDIAKLKSIFTLTETKLKQLQKEKEELHFKVSESESNRMIEEKRFIEDKNCLKNEFLDEQIKYTEHLAQCKPLIVVEKKVVSQVDEVTVKTVQDTLNNLTNDYHCVKNLITQISSTIKTETEETTRKIQKAISGVDTRNKELVHRYTNEVQLRKLYHNQLVELRGNIRVYCRVRPPIKEDEEVDSVVSFDTYDDGIINITSKSKTQQFHFDKVFPMDASQSQVFDEVRSLVRSAIDGFHVCIFAYGQTGSGKTYTMEGTVSDPGVNQRALSYLFEEAQNTVWQYEIEASMLEIYNETIRDLLDADCEDKNKLEIKMKPEGGLYVPGLIATSVKSLDEVNEIFETGRRNRATAKTMMNERSSRSHCLLLLSIVGVNTITGNKTFGRLNLVDLAGSERTSKTQVEGTRLQEAKHINKSLSCLGDVINALKNKHSHVPYRNSKLTYFLQESLDGDSKTLMILQISPVEKNVSESIFTLNFGQRGMSAELGAATKKMEDGKEHFVYESEGSSVHGPGAHFREGKIKSAIRCNEGPQVKKLLRWEVKGTPSSARRPNCETPKSPGTSLTPSNRTPNFPKTVSVPSKLSVRYK</sequence>
<evidence type="ECO:0000256" key="4">
    <source>
        <dbReference type="ARBA" id="ARBA00023212"/>
    </source>
</evidence>
<dbReference type="InterPro" id="IPR027640">
    <property type="entry name" value="Kinesin-like_fam"/>
</dbReference>
<dbReference type="Proteomes" id="UP001165740">
    <property type="component" value="Chromosome 13"/>
</dbReference>
<dbReference type="PANTHER" id="PTHR47972:SF28">
    <property type="entry name" value="KINESIN-LIKE PROTEIN KLP-3"/>
    <property type="match status" value="1"/>
</dbReference>
<evidence type="ECO:0000313" key="10">
    <source>
        <dbReference type="Proteomes" id="UP001165740"/>
    </source>
</evidence>
<dbReference type="SUPFAM" id="SSF52540">
    <property type="entry name" value="P-loop containing nucleoside triphosphate hydrolases"/>
    <property type="match status" value="1"/>
</dbReference>
<feature type="binding site" evidence="5">
    <location>
        <begin position="448"/>
        <end position="455"/>
    </location>
    <ligand>
        <name>ATP</name>
        <dbReference type="ChEBI" id="CHEBI:30616"/>
    </ligand>
</feature>
<evidence type="ECO:0000259" key="9">
    <source>
        <dbReference type="PROSITE" id="PS50067"/>
    </source>
</evidence>
<feature type="coiled-coil region" evidence="7">
    <location>
        <begin position="205"/>
        <end position="239"/>
    </location>
</feature>
<evidence type="ECO:0000256" key="6">
    <source>
        <dbReference type="RuleBase" id="RU000394"/>
    </source>
</evidence>
<dbReference type="CDD" id="cd01366">
    <property type="entry name" value="KISc_C_terminal"/>
    <property type="match status" value="1"/>
</dbReference>
<dbReference type="PROSITE" id="PS50067">
    <property type="entry name" value="KINESIN_MOTOR_2"/>
    <property type="match status" value="1"/>
</dbReference>
<comment type="subcellular location">
    <subcellularLocation>
        <location evidence="1">Cytoplasm</location>
        <location evidence="1">Cytoskeleton</location>
    </subcellularLocation>
</comment>
<keyword evidence="4" id="KW-0963">Cytoplasm</keyword>
<comment type="similarity">
    <text evidence="5 6">Belongs to the TRAFAC class myosin-kinesin ATPase superfamily. Kinesin family.</text>
</comment>
<keyword evidence="5 6" id="KW-0505">Motor protein</keyword>
<keyword evidence="10" id="KW-1185">Reference proteome</keyword>
<evidence type="ECO:0000256" key="8">
    <source>
        <dbReference type="SAM" id="MobiDB-lite"/>
    </source>
</evidence>
<dbReference type="InterPro" id="IPR019821">
    <property type="entry name" value="Kinesin_motor_CS"/>
</dbReference>
<reference evidence="11" key="1">
    <citation type="submission" date="2025-08" db="UniProtKB">
        <authorList>
            <consortium name="RefSeq"/>
        </authorList>
    </citation>
    <scope>IDENTIFICATION</scope>
</reference>
<dbReference type="OrthoDB" id="3176171at2759"/>
<accession>A0A9W2YQ21</accession>
<feature type="region of interest" description="Disordered" evidence="8">
    <location>
        <begin position="744"/>
        <end position="789"/>
    </location>
</feature>
<dbReference type="GO" id="GO:0005524">
    <property type="term" value="F:ATP binding"/>
    <property type="evidence" value="ECO:0007669"/>
    <property type="project" value="UniProtKB-UniRule"/>
</dbReference>
<evidence type="ECO:0000256" key="1">
    <source>
        <dbReference type="ARBA" id="ARBA00004245"/>
    </source>
</evidence>
<dbReference type="GO" id="GO:0007018">
    <property type="term" value="P:microtubule-based movement"/>
    <property type="evidence" value="ECO:0007669"/>
    <property type="project" value="InterPro"/>
</dbReference>
<evidence type="ECO:0000256" key="5">
    <source>
        <dbReference type="PROSITE-ProRule" id="PRU00283"/>
    </source>
</evidence>
<dbReference type="OMA" id="KLLRWEV"/>